<dbReference type="AlphaFoldDB" id="A0A8H6FBN1"/>
<feature type="region of interest" description="Disordered" evidence="1">
    <location>
        <begin position="78"/>
        <end position="104"/>
    </location>
</feature>
<comment type="caution">
    <text evidence="2">The sequence shown here is derived from an EMBL/GenBank/DDBJ whole genome shotgun (WGS) entry which is preliminary data.</text>
</comment>
<evidence type="ECO:0000256" key="1">
    <source>
        <dbReference type="SAM" id="MobiDB-lite"/>
    </source>
</evidence>
<organism evidence="2 3">
    <name type="scientific">Letharia lupina</name>
    <dbReference type="NCBI Taxonomy" id="560253"/>
    <lineage>
        <taxon>Eukaryota</taxon>
        <taxon>Fungi</taxon>
        <taxon>Dikarya</taxon>
        <taxon>Ascomycota</taxon>
        <taxon>Pezizomycotina</taxon>
        <taxon>Lecanoromycetes</taxon>
        <taxon>OSLEUM clade</taxon>
        <taxon>Lecanoromycetidae</taxon>
        <taxon>Lecanorales</taxon>
        <taxon>Lecanorineae</taxon>
        <taxon>Parmeliaceae</taxon>
        <taxon>Letharia</taxon>
    </lineage>
</organism>
<feature type="compositionally biased region" description="Basic and acidic residues" evidence="1">
    <location>
        <begin position="440"/>
        <end position="449"/>
    </location>
</feature>
<dbReference type="EMBL" id="JACCJB010000013">
    <property type="protein sequence ID" value="KAF6221928.1"/>
    <property type="molecule type" value="Genomic_DNA"/>
</dbReference>
<feature type="region of interest" description="Disordered" evidence="1">
    <location>
        <begin position="351"/>
        <end position="462"/>
    </location>
</feature>
<proteinExistence type="predicted"/>
<dbReference type="GeneID" id="59330310"/>
<feature type="compositionally biased region" description="Low complexity" evidence="1">
    <location>
        <begin position="84"/>
        <end position="96"/>
    </location>
</feature>
<gene>
    <name evidence="2" type="ORF">HO133_001896</name>
</gene>
<protein>
    <submittedName>
        <fullName evidence="2">Uncharacterized protein</fullName>
    </submittedName>
</protein>
<feature type="compositionally biased region" description="Low complexity" evidence="1">
    <location>
        <begin position="370"/>
        <end position="381"/>
    </location>
</feature>
<sequence>MQQNLSAMQNIISQRLLLAKEYGTSLAIEGAFRKAEWERDRARRMGQTRGAGSTGASTYATKNSPYIDWSPIKVAAKPPADMLPSTTATRPRSRTTIPVMGPTSMTESPLIVHSSLYHPSSIGNMHAAFANQDSPPAAFDKVALTIQHRVPNPVTGTSDPYHATVSVPSSVSLNELKQAVWAGMQNDSTGSAPQALALNGWIESLVVHWDVDKQVYHHFPPTTELRDESLETMLVCLRDVKGYDWVEVGFETPCGMRTHRSSASHQCYRLIKSVAFTIELIPRIVNMKQPMVEMEGSGYTMTPPPDDLAERGTLDKHGKRRSLLREIGRQNRPRSRYTLIYLWKDMEDAKRRTSRKLAYPANPPTLKMRNPQNKNNTIQNKTKQHWQQRYPRTGAQSTHQLDQETPPRRPHREAHGHPSAWPAAAMSGNLGATNTKSRKYIADPTDRKDRRTHLTRHPNRGR</sequence>
<evidence type="ECO:0000313" key="3">
    <source>
        <dbReference type="Proteomes" id="UP000593566"/>
    </source>
</evidence>
<accession>A0A8H6FBN1</accession>
<dbReference type="Proteomes" id="UP000593566">
    <property type="component" value="Unassembled WGS sequence"/>
</dbReference>
<name>A0A8H6FBN1_9LECA</name>
<feature type="compositionally biased region" description="Basic residues" evidence="1">
    <location>
        <begin position="450"/>
        <end position="462"/>
    </location>
</feature>
<reference evidence="2 3" key="1">
    <citation type="journal article" date="2020" name="Genomics">
        <title>Complete, high-quality genomes from long-read metagenomic sequencing of two wolf lichen thalli reveals enigmatic genome architecture.</title>
        <authorList>
            <person name="McKenzie S.K."/>
            <person name="Walston R.F."/>
            <person name="Allen J.L."/>
        </authorList>
    </citation>
    <scope>NUCLEOTIDE SEQUENCE [LARGE SCALE GENOMIC DNA]</scope>
    <source>
        <strain evidence="2">WasteWater1</strain>
    </source>
</reference>
<keyword evidence="3" id="KW-1185">Reference proteome</keyword>
<dbReference type="RefSeq" id="XP_037151363.1">
    <property type="nucleotide sequence ID" value="XM_037292824.1"/>
</dbReference>
<evidence type="ECO:0000313" key="2">
    <source>
        <dbReference type="EMBL" id="KAF6221928.1"/>
    </source>
</evidence>